<comment type="caution">
    <text evidence="3">The sequence shown here is derived from an EMBL/GenBank/DDBJ whole genome shotgun (WGS) entry which is preliminary data.</text>
</comment>
<dbReference type="AlphaFoldDB" id="A0A2S7U4W2"/>
<dbReference type="EMBL" id="MQWA01000001">
    <property type="protein sequence ID" value="PQJ29362.1"/>
    <property type="molecule type" value="Genomic_DNA"/>
</dbReference>
<keyword evidence="4" id="KW-1185">Reference proteome</keyword>
<sequence length="116" mass="13079">MLRYYSYKGCGTCRKAKKWLAENAVEVEEIAIRETPPSVDELKFALQSGHTLKALFNSSGGDYRELGMKDLLPTLSDLEALEVLHSRGNLVKRPFLVSPKGALVGFKQAEWEQFFL</sequence>
<proteinExistence type="inferred from homology"/>
<protein>
    <submittedName>
        <fullName evidence="3">ArsC family transcriptional regulator</fullName>
    </submittedName>
</protein>
<dbReference type="Pfam" id="PF03960">
    <property type="entry name" value="ArsC"/>
    <property type="match status" value="1"/>
</dbReference>
<dbReference type="RefSeq" id="WP_105043863.1">
    <property type="nucleotide sequence ID" value="NZ_MQWA01000001.1"/>
</dbReference>
<dbReference type="Proteomes" id="UP000239907">
    <property type="component" value="Unassembled WGS sequence"/>
</dbReference>
<reference evidence="3 4" key="1">
    <citation type="submission" date="2016-12" db="EMBL/GenBank/DDBJ databases">
        <title>Study of bacterial adaptation to deep sea.</title>
        <authorList>
            <person name="Song J."/>
            <person name="Yoshizawa S."/>
            <person name="Kogure K."/>
        </authorList>
    </citation>
    <scope>NUCLEOTIDE SEQUENCE [LARGE SCALE GENOMIC DNA]</scope>
    <source>
        <strain evidence="3 4">SAORIC-165</strain>
    </source>
</reference>
<gene>
    <name evidence="3" type="ORF">BSZ32_13280</name>
</gene>
<evidence type="ECO:0000313" key="3">
    <source>
        <dbReference type="EMBL" id="PQJ29362.1"/>
    </source>
</evidence>
<comment type="similarity">
    <text evidence="1 2">Belongs to the ArsC family.</text>
</comment>
<accession>A0A2S7U4W2</accession>
<dbReference type="InterPro" id="IPR006660">
    <property type="entry name" value="Arsenate_reductase-like"/>
</dbReference>
<dbReference type="Gene3D" id="3.40.30.10">
    <property type="entry name" value="Glutaredoxin"/>
    <property type="match status" value="1"/>
</dbReference>
<dbReference type="PANTHER" id="PTHR30041">
    <property type="entry name" value="ARSENATE REDUCTASE"/>
    <property type="match status" value="1"/>
</dbReference>
<dbReference type="OrthoDB" id="9794155at2"/>
<evidence type="ECO:0000256" key="1">
    <source>
        <dbReference type="ARBA" id="ARBA00007198"/>
    </source>
</evidence>
<name>A0A2S7U4W2_9BACT</name>
<dbReference type="InterPro" id="IPR006504">
    <property type="entry name" value="Tscrpt_reg_Spx/MgsR"/>
</dbReference>
<evidence type="ECO:0000256" key="2">
    <source>
        <dbReference type="PROSITE-ProRule" id="PRU01282"/>
    </source>
</evidence>
<dbReference type="SUPFAM" id="SSF52833">
    <property type="entry name" value="Thioredoxin-like"/>
    <property type="match status" value="1"/>
</dbReference>
<dbReference type="PROSITE" id="PS51353">
    <property type="entry name" value="ARSC"/>
    <property type="match status" value="1"/>
</dbReference>
<dbReference type="InterPro" id="IPR036249">
    <property type="entry name" value="Thioredoxin-like_sf"/>
</dbReference>
<organism evidence="3 4">
    <name type="scientific">Rubritalea profundi</name>
    <dbReference type="NCBI Taxonomy" id="1658618"/>
    <lineage>
        <taxon>Bacteria</taxon>
        <taxon>Pseudomonadati</taxon>
        <taxon>Verrucomicrobiota</taxon>
        <taxon>Verrucomicrobiia</taxon>
        <taxon>Verrucomicrobiales</taxon>
        <taxon>Rubritaleaceae</taxon>
        <taxon>Rubritalea</taxon>
    </lineage>
</organism>
<dbReference type="NCBIfam" id="TIGR01617">
    <property type="entry name" value="arsC_related"/>
    <property type="match status" value="1"/>
</dbReference>
<dbReference type="PANTHER" id="PTHR30041:SF8">
    <property type="entry name" value="PROTEIN YFFB"/>
    <property type="match status" value="1"/>
</dbReference>
<evidence type="ECO:0000313" key="4">
    <source>
        <dbReference type="Proteomes" id="UP000239907"/>
    </source>
</evidence>